<protein>
    <recommendedName>
        <fullName evidence="3">Endonuclease/exonuclease/phosphatase domain-containing protein</fullName>
    </recommendedName>
</protein>
<dbReference type="Gene3D" id="3.60.10.10">
    <property type="entry name" value="Endonuclease/exonuclease/phosphatase"/>
    <property type="match status" value="1"/>
</dbReference>
<reference evidence="1 2" key="1">
    <citation type="submission" date="2024-02" db="EMBL/GenBank/DDBJ databases">
        <title>de novo genome assembly of Solanum bulbocastanum strain 11H21.</title>
        <authorList>
            <person name="Hosaka A.J."/>
        </authorList>
    </citation>
    <scope>NUCLEOTIDE SEQUENCE [LARGE SCALE GENOMIC DNA]</scope>
    <source>
        <tissue evidence="1">Young leaves</tissue>
    </source>
</reference>
<dbReference type="PANTHER" id="PTHR33710:SF78">
    <property type="entry name" value="ENDONUCLEASE_EXONUCLEASE_PHOSPHATASE DOMAIN-CONTAINING PROTEIN"/>
    <property type="match status" value="1"/>
</dbReference>
<evidence type="ECO:0000313" key="2">
    <source>
        <dbReference type="Proteomes" id="UP001371456"/>
    </source>
</evidence>
<sequence>MLWSEVIDFQNCVNNYALVEMPQQGNKYTWNDKSSGPRILSKIDWVFINGEWLDSMPTYMVRFLPEGISDHCPSKVSLIEERSR</sequence>
<evidence type="ECO:0000313" key="1">
    <source>
        <dbReference type="EMBL" id="KAK6787432.1"/>
    </source>
</evidence>
<accession>A0AAN8TLV4</accession>
<organism evidence="1 2">
    <name type="scientific">Solanum bulbocastanum</name>
    <name type="common">Wild potato</name>
    <dbReference type="NCBI Taxonomy" id="147425"/>
    <lineage>
        <taxon>Eukaryota</taxon>
        <taxon>Viridiplantae</taxon>
        <taxon>Streptophyta</taxon>
        <taxon>Embryophyta</taxon>
        <taxon>Tracheophyta</taxon>
        <taxon>Spermatophyta</taxon>
        <taxon>Magnoliopsida</taxon>
        <taxon>eudicotyledons</taxon>
        <taxon>Gunneridae</taxon>
        <taxon>Pentapetalae</taxon>
        <taxon>asterids</taxon>
        <taxon>lamiids</taxon>
        <taxon>Solanales</taxon>
        <taxon>Solanaceae</taxon>
        <taxon>Solanoideae</taxon>
        <taxon>Solaneae</taxon>
        <taxon>Solanum</taxon>
    </lineage>
</organism>
<comment type="caution">
    <text evidence="1">The sequence shown here is derived from an EMBL/GenBank/DDBJ whole genome shotgun (WGS) entry which is preliminary data.</text>
</comment>
<dbReference type="InterPro" id="IPR036691">
    <property type="entry name" value="Endo/exonu/phosph_ase_sf"/>
</dbReference>
<dbReference type="PANTHER" id="PTHR33710">
    <property type="entry name" value="BNAC02G09200D PROTEIN"/>
    <property type="match status" value="1"/>
</dbReference>
<dbReference type="AlphaFoldDB" id="A0AAN8TLV4"/>
<keyword evidence="2" id="KW-1185">Reference proteome</keyword>
<evidence type="ECO:0008006" key="3">
    <source>
        <dbReference type="Google" id="ProtNLM"/>
    </source>
</evidence>
<dbReference type="SUPFAM" id="SSF56219">
    <property type="entry name" value="DNase I-like"/>
    <property type="match status" value="1"/>
</dbReference>
<dbReference type="Proteomes" id="UP001371456">
    <property type="component" value="Unassembled WGS sequence"/>
</dbReference>
<name>A0AAN8TLV4_SOLBU</name>
<gene>
    <name evidence="1" type="ORF">RDI58_015957</name>
</gene>
<proteinExistence type="predicted"/>
<dbReference type="EMBL" id="JBANQN010000006">
    <property type="protein sequence ID" value="KAK6787432.1"/>
    <property type="molecule type" value="Genomic_DNA"/>
</dbReference>